<evidence type="ECO:0000313" key="3">
    <source>
        <dbReference type="Proteomes" id="UP000662185"/>
    </source>
</evidence>
<dbReference type="EMBL" id="JACJQU010000002">
    <property type="protein sequence ID" value="MBD2293099.1"/>
    <property type="molecule type" value="Genomic_DNA"/>
</dbReference>
<evidence type="ECO:0000313" key="2">
    <source>
        <dbReference type="EMBL" id="MBD2293099.1"/>
    </source>
</evidence>
<name>A0A926WFX2_9NOST</name>
<gene>
    <name evidence="2" type="ORF">H6G06_06265</name>
</gene>
<keyword evidence="1" id="KW-0175">Coiled coil</keyword>
<dbReference type="RefSeq" id="WP_190558119.1">
    <property type="nucleotide sequence ID" value="NZ_JACJQU010000002.1"/>
</dbReference>
<comment type="caution">
    <text evidence="2">The sequence shown here is derived from an EMBL/GenBank/DDBJ whole genome shotgun (WGS) entry which is preliminary data.</text>
</comment>
<evidence type="ECO:0000256" key="1">
    <source>
        <dbReference type="SAM" id="Coils"/>
    </source>
</evidence>
<reference evidence="3" key="1">
    <citation type="journal article" date="2020" name="ISME J.">
        <title>Comparative genomics reveals insights into cyanobacterial evolution and habitat adaptation.</title>
        <authorList>
            <person name="Chen M.Y."/>
            <person name="Teng W.K."/>
            <person name="Zhao L."/>
            <person name="Hu C.X."/>
            <person name="Zhou Y.K."/>
            <person name="Han B.P."/>
            <person name="Song L.R."/>
            <person name="Shu W.S."/>
        </authorList>
    </citation>
    <scope>NUCLEOTIDE SEQUENCE [LARGE SCALE GENOMIC DNA]</scope>
    <source>
        <strain evidence="3">FACHB-251</strain>
    </source>
</reference>
<protein>
    <submittedName>
        <fullName evidence="2">Uncharacterized protein</fullName>
    </submittedName>
</protein>
<dbReference type="AlphaFoldDB" id="A0A926WFX2"/>
<accession>A0A926WFX2</accession>
<sequence>MTIRLLGEVCEHNYRISALEKKHEEILLKLDNFENQLQENQESMSVLEAEIPHLRHIVCKNEDLENRLTFLEPEPED</sequence>
<proteinExistence type="predicted"/>
<organism evidence="2 3">
    <name type="scientific">Anabaena sphaerica FACHB-251</name>
    <dbReference type="NCBI Taxonomy" id="2692883"/>
    <lineage>
        <taxon>Bacteria</taxon>
        <taxon>Bacillati</taxon>
        <taxon>Cyanobacteriota</taxon>
        <taxon>Cyanophyceae</taxon>
        <taxon>Nostocales</taxon>
        <taxon>Nostocaceae</taxon>
        <taxon>Anabaena</taxon>
    </lineage>
</organism>
<dbReference type="Proteomes" id="UP000662185">
    <property type="component" value="Unassembled WGS sequence"/>
</dbReference>
<feature type="coiled-coil region" evidence="1">
    <location>
        <begin position="16"/>
        <end position="50"/>
    </location>
</feature>
<keyword evidence="3" id="KW-1185">Reference proteome</keyword>